<proteinExistence type="predicted"/>
<comment type="caution">
    <text evidence="1">The sequence shown here is derived from an EMBL/GenBank/DDBJ whole genome shotgun (WGS) entry which is preliminary data.</text>
</comment>
<accession>A0A4U3LI47</accession>
<protein>
    <submittedName>
        <fullName evidence="1">Uncharacterized protein</fullName>
    </submittedName>
</protein>
<dbReference type="Proteomes" id="UP000305836">
    <property type="component" value="Unassembled WGS sequence"/>
</dbReference>
<keyword evidence="2" id="KW-1185">Reference proteome</keyword>
<name>A0A4U3LI47_9ACTN</name>
<evidence type="ECO:0000313" key="2">
    <source>
        <dbReference type="Proteomes" id="UP000305836"/>
    </source>
</evidence>
<organism evidence="1 2">
    <name type="scientific">Kribbella jiaozuonensis</name>
    <dbReference type="NCBI Taxonomy" id="2575441"/>
    <lineage>
        <taxon>Bacteria</taxon>
        <taxon>Bacillati</taxon>
        <taxon>Actinomycetota</taxon>
        <taxon>Actinomycetes</taxon>
        <taxon>Propionibacteriales</taxon>
        <taxon>Kribbellaceae</taxon>
        <taxon>Kribbella</taxon>
    </lineage>
</organism>
<reference evidence="1 2" key="1">
    <citation type="submission" date="2019-04" db="EMBL/GenBank/DDBJ databases">
        <title>Kribbella sp. NEAU-THZ 27 nov., a novel actinomycete isolated from soil.</title>
        <authorList>
            <person name="Duan L."/>
        </authorList>
    </citation>
    <scope>NUCLEOTIDE SEQUENCE [LARGE SCALE GENOMIC DNA]</scope>
    <source>
        <strain evidence="2">NEAU-THZ27</strain>
    </source>
</reference>
<evidence type="ECO:0000313" key="1">
    <source>
        <dbReference type="EMBL" id="TKK75285.1"/>
    </source>
</evidence>
<gene>
    <name evidence="1" type="ORF">FDA38_33250</name>
</gene>
<sequence length="113" mass="12473">MNTLQRQARLFHLVHRTTTLAEGVEWSDGAVTVRWRVPRRGTSTWDDGVDALLDTHGTGDSTELHWSTGPTLSRRTAAPDRTAPTTTIWLPVSAPDGRCSRCGKLWPCFSCGP</sequence>
<dbReference type="OrthoDB" id="3827374at2"/>
<dbReference type="RefSeq" id="WP_137258145.1">
    <property type="nucleotide sequence ID" value="NZ_JBHSPQ010000005.1"/>
</dbReference>
<dbReference type="AlphaFoldDB" id="A0A4U3LI47"/>
<dbReference type="EMBL" id="SZPZ01000005">
    <property type="protein sequence ID" value="TKK75285.1"/>
    <property type="molecule type" value="Genomic_DNA"/>
</dbReference>